<feature type="compositionally biased region" description="Basic and acidic residues" evidence="1">
    <location>
        <begin position="97"/>
        <end position="110"/>
    </location>
</feature>
<feature type="non-terminal residue" evidence="2">
    <location>
        <position position="156"/>
    </location>
</feature>
<organism evidence="2">
    <name type="scientific">Tetraodon nigroviridis</name>
    <name type="common">Spotted green pufferfish</name>
    <name type="synonym">Chelonodon nigroviridis</name>
    <dbReference type="NCBI Taxonomy" id="99883"/>
    <lineage>
        <taxon>Eukaryota</taxon>
        <taxon>Metazoa</taxon>
        <taxon>Chordata</taxon>
        <taxon>Craniata</taxon>
        <taxon>Vertebrata</taxon>
        <taxon>Euteleostomi</taxon>
        <taxon>Actinopterygii</taxon>
        <taxon>Neopterygii</taxon>
        <taxon>Teleostei</taxon>
        <taxon>Neoteleostei</taxon>
        <taxon>Acanthomorphata</taxon>
        <taxon>Eupercaria</taxon>
        <taxon>Tetraodontiformes</taxon>
        <taxon>Tetradontoidea</taxon>
        <taxon>Tetraodontidae</taxon>
        <taxon>Tetraodon</taxon>
    </lineage>
</organism>
<sequence length="156" mass="15477">SNRDGGRPAHLHGGPARSGGGASVRPAGAQQARVSRAAPQHRLPQRVLPERVRSTPGWTLVAAAWAREASGPGGGERLPAALHQDAPRPDSCGEEPQGGRRAGDGADRQGEPGSGAEAGPAGRLPGQTEGAGGRGGAAAPPVARRSQVGLDPAPSA</sequence>
<dbReference type="EMBL" id="CAAE01005997">
    <property type="protein sequence ID" value="CAF88916.1"/>
    <property type="molecule type" value="Genomic_DNA"/>
</dbReference>
<reference evidence="2" key="1">
    <citation type="journal article" date="2004" name="Nature">
        <title>Genome duplication in the teleost fish Tetraodon nigroviridis reveals the early vertebrate proto-karyotype.</title>
        <authorList>
            <person name="Jaillon O."/>
            <person name="Aury J.-M."/>
            <person name="Brunet F."/>
            <person name="Petit J.-L."/>
            <person name="Stange-Thomann N."/>
            <person name="Mauceli E."/>
            <person name="Bouneau L."/>
            <person name="Fischer C."/>
            <person name="Ozouf-Costaz C."/>
            <person name="Bernot A."/>
            <person name="Nicaud S."/>
            <person name="Jaffe D."/>
            <person name="Fisher S."/>
            <person name="Lutfalla G."/>
            <person name="Dossat C."/>
            <person name="Segurens B."/>
            <person name="Dasilva C."/>
            <person name="Salanoubat M."/>
            <person name="Levy M."/>
            <person name="Boudet N."/>
            <person name="Castellano S."/>
            <person name="Anthouard V."/>
            <person name="Jubin C."/>
            <person name="Castelli V."/>
            <person name="Katinka M."/>
            <person name="Vacherie B."/>
            <person name="Biemont C."/>
            <person name="Skalli Z."/>
            <person name="Cattolico L."/>
            <person name="Poulain J."/>
            <person name="De Berardinis V."/>
            <person name="Cruaud C."/>
            <person name="Duprat S."/>
            <person name="Brottier P."/>
            <person name="Coutanceau J.-P."/>
            <person name="Gouzy J."/>
            <person name="Parra G."/>
            <person name="Lardier G."/>
            <person name="Chapple C."/>
            <person name="McKernan K.J."/>
            <person name="McEwan P."/>
            <person name="Bosak S."/>
            <person name="Kellis M."/>
            <person name="Volff J.-N."/>
            <person name="Guigo R."/>
            <person name="Zody M.C."/>
            <person name="Mesirov J."/>
            <person name="Lindblad-Toh K."/>
            <person name="Birren B."/>
            <person name="Nusbaum C."/>
            <person name="Kahn D."/>
            <person name="Robinson-Rechavi M."/>
            <person name="Laudet V."/>
            <person name="Schachter V."/>
            <person name="Quetier F."/>
            <person name="Saurin W."/>
            <person name="Scarpelli C."/>
            <person name="Wincker P."/>
            <person name="Lander E.S."/>
            <person name="Weissenbach J."/>
            <person name="Roest Crollius H."/>
        </authorList>
    </citation>
    <scope>NUCLEOTIDE SEQUENCE [LARGE SCALE GENOMIC DNA]</scope>
</reference>
<evidence type="ECO:0000256" key="1">
    <source>
        <dbReference type="SAM" id="MobiDB-lite"/>
    </source>
</evidence>
<proteinExistence type="predicted"/>
<dbReference type="KEGG" id="tng:GSTEN00002592G001"/>
<dbReference type="AlphaFoldDB" id="Q4TDW6"/>
<reference evidence="2" key="2">
    <citation type="submission" date="2004-02" db="EMBL/GenBank/DDBJ databases">
        <authorList>
            <consortium name="Genoscope"/>
            <consortium name="Whitehead Institute Centre for Genome Research"/>
        </authorList>
    </citation>
    <scope>NUCLEOTIDE SEQUENCE</scope>
</reference>
<comment type="caution">
    <text evidence="2">The sequence shown here is derived from an EMBL/GenBank/DDBJ whole genome shotgun (WGS) entry which is preliminary data.</text>
</comment>
<feature type="region of interest" description="Disordered" evidence="1">
    <location>
        <begin position="69"/>
        <end position="156"/>
    </location>
</feature>
<feature type="region of interest" description="Disordered" evidence="1">
    <location>
        <begin position="1"/>
        <end position="56"/>
    </location>
</feature>
<protein>
    <submittedName>
        <fullName evidence="2">(spotted green pufferfish) hypothetical protein</fullName>
    </submittedName>
</protein>
<gene>
    <name evidence="2" type="ORF">GSTENG00002592001</name>
</gene>
<accession>Q4TDW6</accession>
<evidence type="ECO:0000313" key="2">
    <source>
        <dbReference type="EMBL" id="CAF88916.1"/>
    </source>
</evidence>
<name>Q4TDW6_TETNG</name>